<protein>
    <recommendedName>
        <fullName evidence="1 6">Shikimate dehydrogenase (NADP(+))</fullName>
        <shortName evidence="6">SDH</shortName>
        <ecNumber evidence="1 6">1.1.1.25</ecNumber>
    </recommendedName>
</protein>
<evidence type="ECO:0000256" key="1">
    <source>
        <dbReference type="ARBA" id="ARBA00012962"/>
    </source>
</evidence>
<dbReference type="SUPFAM" id="SSF53223">
    <property type="entry name" value="Aminoacid dehydrogenase-like, N-terminal domain"/>
    <property type="match status" value="1"/>
</dbReference>
<comment type="caution">
    <text evidence="6">Lacks conserved residue(s) required for the propagation of feature annotation.</text>
</comment>
<feature type="domain" description="Shikimate dehydrogenase substrate binding N-terminal" evidence="8">
    <location>
        <begin position="6"/>
        <end position="87"/>
    </location>
</feature>
<dbReference type="CDD" id="cd01065">
    <property type="entry name" value="NAD_bind_Shikimate_DH"/>
    <property type="match status" value="1"/>
</dbReference>
<dbReference type="Pfam" id="PF08501">
    <property type="entry name" value="Shikimate_dh_N"/>
    <property type="match status" value="1"/>
</dbReference>
<dbReference type="InterPro" id="IPR013708">
    <property type="entry name" value="Shikimate_DH-bd_N"/>
</dbReference>
<dbReference type="GO" id="GO:0009423">
    <property type="term" value="P:chorismate biosynthetic process"/>
    <property type="evidence" value="ECO:0007669"/>
    <property type="project" value="UniProtKB-UniRule"/>
</dbReference>
<keyword evidence="10" id="KW-1185">Reference proteome</keyword>
<dbReference type="InterPro" id="IPR022893">
    <property type="entry name" value="Shikimate_DH_fam"/>
</dbReference>
<feature type="binding site" evidence="6">
    <location>
        <position position="208"/>
    </location>
    <ligand>
        <name>shikimate</name>
        <dbReference type="ChEBI" id="CHEBI:36208"/>
    </ligand>
</feature>
<evidence type="ECO:0000259" key="7">
    <source>
        <dbReference type="Pfam" id="PF01488"/>
    </source>
</evidence>
<dbReference type="PANTHER" id="PTHR21089">
    <property type="entry name" value="SHIKIMATE DEHYDROGENASE"/>
    <property type="match status" value="1"/>
</dbReference>
<accession>A0A977KA06</accession>
<dbReference type="KEGG" id="ipc:IPA_08315"/>
<dbReference type="GO" id="GO:0019632">
    <property type="term" value="P:shikimate metabolic process"/>
    <property type="evidence" value="ECO:0007669"/>
    <property type="project" value="InterPro"/>
</dbReference>
<feature type="domain" description="Quinate/shikimate 5-dehydrogenase/glutamyl-tRNA reductase" evidence="7">
    <location>
        <begin position="113"/>
        <end position="181"/>
    </location>
</feature>
<keyword evidence="5 6" id="KW-0057">Aromatic amino acid biosynthesis</keyword>
<dbReference type="GO" id="GO:0009073">
    <property type="term" value="P:aromatic amino acid family biosynthetic process"/>
    <property type="evidence" value="ECO:0007669"/>
    <property type="project" value="UniProtKB-KW"/>
</dbReference>
<feature type="binding site" evidence="6">
    <location>
        <position position="60"/>
    </location>
    <ligand>
        <name>shikimate</name>
        <dbReference type="ChEBI" id="CHEBI:36208"/>
    </ligand>
</feature>
<dbReference type="HAMAP" id="MF_00222">
    <property type="entry name" value="Shikimate_DH_AroE"/>
    <property type="match status" value="1"/>
</dbReference>
<comment type="pathway">
    <text evidence="6">Metabolic intermediate biosynthesis; chorismate biosynthesis; chorismate from D-erythrose 4-phosphate and phosphoenolpyruvate: step 4/7.</text>
</comment>
<gene>
    <name evidence="6" type="primary">aroE</name>
    <name evidence="9" type="ORF">IPA_08315</name>
</gene>
<dbReference type="PANTHER" id="PTHR21089:SF1">
    <property type="entry name" value="BIFUNCTIONAL 3-DEHYDROQUINATE DEHYDRATASE_SHIKIMATE DEHYDROGENASE, CHLOROPLASTIC"/>
    <property type="match status" value="1"/>
</dbReference>
<feature type="binding site" evidence="6">
    <location>
        <begin position="145"/>
        <end position="150"/>
    </location>
    <ligand>
        <name>NADP(+)</name>
        <dbReference type="ChEBI" id="CHEBI:58349"/>
    </ligand>
</feature>
<dbReference type="AlphaFoldDB" id="A0A977KA06"/>
<keyword evidence="2 6" id="KW-0028">Amino-acid biosynthesis</keyword>
<evidence type="ECO:0000256" key="4">
    <source>
        <dbReference type="ARBA" id="ARBA00023002"/>
    </source>
</evidence>
<name>A0A977KA06_9CREN</name>
<evidence type="ECO:0000313" key="9">
    <source>
        <dbReference type="EMBL" id="UXD21802.1"/>
    </source>
</evidence>
<comment type="subunit">
    <text evidence="6">Homodimer.</text>
</comment>
<comment type="function">
    <text evidence="6">Involved in the biosynthesis of the chorismate, which leads to the biosynthesis of aromatic amino acids. Catalyzes the reversible NADPH linked reduction of 3-dehydroshikimate (DHSA) to yield shikimate (SA).</text>
</comment>
<feature type="active site" description="Proton acceptor" evidence="6">
    <location>
        <position position="64"/>
    </location>
</feature>
<dbReference type="GO" id="GO:0008652">
    <property type="term" value="P:amino acid biosynthetic process"/>
    <property type="evidence" value="ECO:0007669"/>
    <property type="project" value="UniProtKB-KW"/>
</dbReference>
<feature type="binding site" evidence="6">
    <location>
        <position position="206"/>
    </location>
    <ligand>
        <name>NADP(+)</name>
        <dbReference type="ChEBI" id="CHEBI:58349"/>
    </ligand>
</feature>
<evidence type="ECO:0000256" key="2">
    <source>
        <dbReference type="ARBA" id="ARBA00022605"/>
    </source>
</evidence>
<reference evidence="9" key="1">
    <citation type="submission" date="2013-11" db="EMBL/GenBank/DDBJ databases">
        <title>Comparative genomics of Ignicoccus.</title>
        <authorList>
            <person name="Podar M."/>
        </authorList>
    </citation>
    <scope>NUCLEOTIDE SEQUENCE</scope>
    <source>
        <strain evidence="9">DSM 13166</strain>
    </source>
</reference>
<evidence type="ECO:0000259" key="8">
    <source>
        <dbReference type="Pfam" id="PF08501"/>
    </source>
</evidence>
<feature type="binding site" evidence="6">
    <location>
        <position position="236"/>
    </location>
    <ligand>
        <name>shikimate</name>
        <dbReference type="ChEBI" id="CHEBI:36208"/>
    </ligand>
</feature>
<dbReference type="InterPro" id="IPR036291">
    <property type="entry name" value="NAD(P)-bd_dom_sf"/>
</dbReference>
<feature type="binding site" evidence="6">
    <location>
        <begin position="14"/>
        <end position="16"/>
    </location>
    <ligand>
        <name>shikimate</name>
        <dbReference type="ChEBI" id="CHEBI:36208"/>
    </ligand>
</feature>
<feature type="binding site" evidence="6">
    <location>
        <begin position="123"/>
        <end position="127"/>
    </location>
    <ligand>
        <name>NADP(+)</name>
        <dbReference type="ChEBI" id="CHEBI:58349"/>
    </ligand>
</feature>
<comment type="similarity">
    <text evidence="6">Belongs to the shikimate dehydrogenase family.</text>
</comment>
<evidence type="ECO:0000256" key="6">
    <source>
        <dbReference type="HAMAP-Rule" id="MF_00222"/>
    </source>
</evidence>
<keyword evidence="3 6" id="KW-0521">NADP</keyword>
<dbReference type="InterPro" id="IPR006151">
    <property type="entry name" value="Shikm_DH/Glu-tRNA_Rdtase"/>
</dbReference>
<dbReference type="InterPro" id="IPR046346">
    <property type="entry name" value="Aminoacid_DH-like_N_sf"/>
</dbReference>
<evidence type="ECO:0000256" key="3">
    <source>
        <dbReference type="ARBA" id="ARBA00022857"/>
    </source>
</evidence>
<keyword evidence="4 6" id="KW-0560">Oxidoreductase</keyword>
<dbReference type="GO" id="GO:0004764">
    <property type="term" value="F:shikimate 3-dehydrogenase (NADP+) activity"/>
    <property type="evidence" value="ECO:0007669"/>
    <property type="project" value="UniProtKB-UniRule"/>
</dbReference>
<dbReference type="Gene3D" id="3.40.50.720">
    <property type="entry name" value="NAD(P)-binding Rossmann-like Domain"/>
    <property type="match status" value="1"/>
</dbReference>
<sequence length="265" mass="29595">MKLFAVIGHPIKHSLSPQLHRIAFRLIGEDATYTKVDVHPESLETFMEVAPLVFKGLNVTIPHKERVYELVDEVMGVASEVKAVNTVLFEDSRSYGFNTDVKGVRMAIESEVNARGMKVAILGAGGAARAAVVAFYKDCKVTVFNRTLEKAQRLAREFGVEARPLKDYEEIRRHNIIINATPVGMDGRSTPIPIEVIERNHVVMDMVYRPLFTPLLKGALRRGAKTVDGLRMLVIQGLESEKIWLGKAPDWKVVYMKLLAELANG</sequence>
<dbReference type="Proteomes" id="UP001063698">
    <property type="component" value="Chromosome"/>
</dbReference>
<feature type="binding site" evidence="6">
    <location>
        <position position="85"/>
    </location>
    <ligand>
        <name>shikimate</name>
        <dbReference type="ChEBI" id="CHEBI:36208"/>
    </ligand>
</feature>
<dbReference type="GO" id="GO:0050661">
    <property type="term" value="F:NADP binding"/>
    <property type="evidence" value="ECO:0007669"/>
    <property type="project" value="InterPro"/>
</dbReference>
<dbReference type="NCBIfam" id="TIGR00507">
    <property type="entry name" value="aroE"/>
    <property type="match status" value="1"/>
</dbReference>
<proteinExistence type="inferred from homology"/>
<feature type="binding site" evidence="6">
    <location>
        <position position="100"/>
    </location>
    <ligand>
        <name>shikimate</name>
        <dbReference type="ChEBI" id="CHEBI:36208"/>
    </ligand>
</feature>
<evidence type="ECO:0000256" key="5">
    <source>
        <dbReference type="ARBA" id="ARBA00023141"/>
    </source>
</evidence>
<feature type="binding site" evidence="6">
    <location>
        <position position="229"/>
    </location>
    <ligand>
        <name>NADP(+)</name>
        <dbReference type="ChEBI" id="CHEBI:58349"/>
    </ligand>
</feature>
<dbReference type="InterPro" id="IPR011342">
    <property type="entry name" value="Shikimate_DH"/>
</dbReference>
<dbReference type="Pfam" id="PF01488">
    <property type="entry name" value="Shikimate_DH"/>
    <property type="match status" value="1"/>
</dbReference>
<dbReference type="EMBL" id="CP006868">
    <property type="protein sequence ID" value="UXD21802.1"/>
    <property type="molecule type" value="Genomic_DNA"/>
</dbReference>
<dbReference type="EC" id="1.1.1.25" evidence="1 6"/>
<dbReference type="SUPFAM" id="SSF51735">
    <property type="entry name" value="NAD(P)-binding Rossmann-fold domains"/>
    <property type="match status" value="1"/>
</dbReference>
<dbReference type="Gene3D" id="3.40.50.10860">
    <property type="entry name" value="Leucine Dehydrogenase, chain A, domain 1"/>
    <property type="match status" value="1"/>
</dbReference>
<organism evidence="9 10">
    <name type="scientific">Ignicoccus pacificus DSM 13166</name>
    <dbReference type="NCBI Taxonomy" id="940294"/>
    <lineage>
        <taxon>Archaea</taxon>
        <taxon>Thermoproteota</taxon>
        <taxon>Thermoprotei</taxon>
        <taxon>Desulfurococcales</taxon>
        <taxon>Desulfurococcaceae</taxon>
        <taxon>Ignicoccus</taxon>
    </lineage>
</organism>
<evidence type="ECO:0000313" key="10">
    <source>
        <dbReference type="Proteomes" id="UP001063698"/>
    </source>
</evidence>
<comment type="catalytic activity">
    <reaction evidence="6">
        <text>shikimate + NADP(+) = 3-dehydroshikimate + NADPH + H(+)</text>
        <dbReference type="Rhea" id="RHEA:17737"/>
        <dbReference type="ChEBI" id="CHEBI:15378"/>
        <dbReference type="ChEBI" id="CHEBI:16630"/>
        <dbReference type="ChEBI" id="CHEBI:36208"/>
        <dbReference type="ChEBI" id="CHEBI:57783"/>
        <dbReference type="ChEBI" id="CHEBI:58349"/>
        <dbReference type="EC" id="1.1.1.25"/>
    </reaction>
</comment>